<keyword evidence="1" id="KW-1133">Transmembrane helix</keyword>
<accession>A0ABN4LWL1</accession>
<organism evidence="2 3">
    <name type="scientific">Pseudodesulfovibrio indicus</name>
    <dbReference type="NCBI Taxonomy" id="1716143"/>
    <lineage>
        <taxon>Bacteria</taxon>
        <taxon>Pseudomonadati</taxon>
        <taxon>Thermodesulfobacteriota</taxon>
        <taxon>Desulfovibrionia</taxon>
        <taxon>Desulfovibrionales</taxon>
        <taxon>Desulfovibrionaceae</taxon>
    </lineage>
</organism>
<feature type="transmembrane region" description="Helical" evidence="1">
    <location>
        <begin position="78"/>
        <end position="99"/>
    </location>
</feature>
<keyword evidence="1" id="KW-0812">Transmembrane</keyword>
<protein>
    <submittedName>
        <fullName evidence="2">Uncharacterized protein</fullName>
    </submittedName>
</protein>
<dbReference type="EMBL" id="CP014206">
    <property type="protein sequence ID" value="AMK09982.1"/>
    <property type="molecule type" value="Genomic_DNA"/>
</dbReference>
<keyword evidence="3" id="KW-1185">Reference proteome</keyword>
<evidence type="ECO:0000313" key="3">
    <source>
        <dbReference type="Proteomes" id="UP000055611"/>
    </source>
</evidence>
<reference evidence="2 3" key="1">
    <citation type="journal article" date="2016" name="Front. Microbiol.">
        <title>Genome Sequence of the Piezophilic, Mesophilic Sulfate-Reducing Bacterium Desulfovibrio indicus J2T.</title>
        <authorList>
            <person name="Cao J."/>
            <person name="Maignien L."/>
            <person name="Shao Z."/>
            <person name="Alain K."/>
            <person name="Jebbar M."/>
        </authorList>
    </citation>
    <scope>NUCLEOTIDE SEQUENCE [LARGE SCALE GENOMIC DNA]</scope>
    <source>
        <strain evidence="2 3">J2</strain>
    </source>
</reference>
<name>A0ABN4LWL1_9BACT</name>
<feature type="transmembrane region" description="Helical" evidence="1">
    <location>
        <begin position="42"/>
        <end position="66"/>
    </location>
</feature>
<keyword evidence="1" id="KW-0472">Membrane</keyword>
<evidence type="ECO:0000256" key="1">
    <source>
        <dbReference type="SAM" id="Phobius"/>
    </source>
</evidence>
<feature type="transmembrane region" description="Helical" evidence="1">
    <location>
        <begin position="165"/>
        <end position="183"/>
    </location>
</feature>
<gene>
    <name evidence="2" type="ORF">AWY79_02060</name>
</gene>
<evidence type="ECO:0000313" key="2">
    <source>
        <dbReference type="EMBL" id="AMK09982.1"/>
    </source>
</evidence>
<dbReference type="Proteomes" id="UP000055611">
    <property type="component" value="Chromosome"/>
</dbReference>
<sequence>MSSFIKFALLGTFGECLALRLYTGRYCVPGLAPKMLMWGVNGVIIAMAFAVFTNGTGNLMQLLGIPGSSAPASLFERCLWAFSVSVTFNLVFSPVFMLFHKLTDTHIVHTGGRLGRFLSTPPAPARYFSEINWDIMWGFTFKKAIPFFLIPANTITFMLPPHLRILSAGIIGIGLGLILAAALHKAKLRNAVTA</sequence>
<proteinExistence type="predicted"/>